<dbReference type="PROSITE" id="PS51257">
    <property type="entry name" value="PROKAR_LIPOPROTEIN"/>
    <property type="match status" value="1"/>
</dbReference>
<gene>
    <name evidence="2" type="ORF">ACFFJH_14895</name>
</gene>
<dbReference type="EMBL" id="JBHLXJ010000016">
    <property type="protein sequence ID" value="MFC0351104.1"/>
    <property type="molecule type" value="Genomic_DNA"/>
</dbReference>
<sequence>MKLSMSLKNSKIRRMSSAMQLALGFACASLFAAPAHADLASATAIAKKLFNNASAVKETIFKDLYRVEFGPNAAVYYINDAATLVLETNNVSIQNWTQPVQKAEPITNQEKTKLLNAVLHNIRFDKLIQIKQGKGTNKVLLLSAHDCPFCIQFEKMLANAGDKLDVSFFIIPSALDNRDPQRRQNVQNIWCAPNNAKVWREGVAKATLQYPNNNVPGCSLGFADARDFHIIMNTLNIRTGYPFMFADNGLPLTPDTDFKEFKAQLDQGTHKSFWSPEVLNDYPSSLYSQFRADKASARGWYK</sequence>
<dbReference type="InterPro" id="IPR036249">
    <property type="entry name" value="Thioredoxin-like_sf"/>
</dbReference>
<keyword evidence="3" id="KW-1185">Reference proteome</keyword>
<name>A0ABV6IJQ1_9BURK</name>
<dbReference type="SUPFAM" id="SSF52833">
    <property type="entry name" value="Thioredoxin-like"/>
    <property type="match status" value="1"/>
</dbReference>
<organism evidence="2 3">
    <name type="scientific">Undibacterium danionis</name>
    <dbReference type="NCBI Taxonomy" id="1812100"/>
    <lineage>
        <taxon>Bacteria</taxon>
        <taxon>Pseudomonadati</taxon>
        <taxon>Pseudomonadota</taxon>
        <taxon>Betaproteobacteria</taxon>
        <taxon>Burkholderiales</taxon>
        <taxon>Oxalobacteraceae</taxon>
        <taxon>Undibacterium</taxon>
    </lineage>
</organism>
<dbReference type="Gene3D" id="3.40.30.10">
    <property type="entry name" value="Glutaredoxin"/>
    <property type="match status" value="1"/>
</dbReference>
<feature type="signal peptide" evidence="1">
    <location>
        <begin position="1"/>
        <end position="37"/>
    </location>
</feature>
<comment type="caution">
    <text evidence="2">The sequence shown here is derived from an EMBL/GenBank/DDBJ whole genome shotgun (WGS) entry which is preliminary data.</text>
</comment>
<protein>
    <recommendedName>
        <fullName evidence="4">Thioredoxin-like fold domain-containing protein</fullName>
    </recommendedName>
</protein>
<evidence type="ECO:0000313" key="3">
    <source>
        <dbReference type="Proteomes" id="UP001589844"/>
    </source>
</evidence>
<feature type="chain" id="PRO_5046948645" description="Thioredoxin-like fold domain-containing protein" evidence="1">
    <location>
        <begin position="38"/>
        <end position="302"/>
    </location>
</feature>
<keyword evidence="1" id="KW-0732">Signal</keyword>
<reference evidence="2 3" key="1">
    <citation type="submission" date="2024-09" db="EMBL/GenBank/DDBJ databases">
        <authorList>
            <person name="Sun Q."/>
            <person name="Mori K."/>
        </authorList>
    </citation>
    <scope>NUCLEOTIDE SEQUENCE [LARGE SCALE GENOMIC DNA]</scope>
    <source>
        <strain evidence="2 3">CCM 8677</strain>
    </source>
</reference>
<evidence type="ECO:0000313" key="2">
    <source>
        <dbReference type="EMBL" id="MFC0351104.1"/>
    </source>
</evidence>
<evidence type="ECO:0000256" key="1">
    <source>
        <dbReference type="SAM" id="SignalP"/>
    </source>
</evidence>
<evidence type="ECO:0008006" key="4">
    <source>
        <dbReference type="Google" id="ProtNLM"/>
    </source>
</evidence>
<proteinExistence type="predicted"/>
<accession>A0ABV6IJQ1</accession>
<dbReference type="Proteomes" id="UP001589844">
    <property type="component" value="Unassembled WGS sequence"/>
</dbReference>